<dbReference type="SUPFAM" id="SSF52540">
    <property type="entry name" value="P-loop containing nucleoside triphosphate hydrolases"/>
    <property type="match status" value="1"/>
</dbReference>
<dbReference type="AlphaFoldDB" id="A0A979FR61"/>
<feature type="domain" description="Sulfotransferase" evidence="1">
    <location>
        <begin position="26"/>
        <end position="166"/>
    </location>
</feature>
<feature type="non-terminal residue" evidence="3">
    <location>
        <position position="1"/>
    </location>
</feature>
<accession>A0A979FR61</accession>
<reference evidence="3" key="1">
    <citation type="submission" date="2025-08" db="UniProtKB">
        <authorList>
            <consortium name="RefSeq"/>
        </authorList>
    </citation>
    <scope>IDENTIFICATION</scope>
    <source>
        <tissue evidence="3">Whole organism</tissue>
    </source>
</reference>
<dbReference type="GO" id="GO:0001517">
    <property type="term" value="F:N-acetylglucosamine 6-O-sulfotransferase activity"/>
    <property type="evidence" value="ECO:0007669"/>
    <property type="project" value="TreeGrafter"/>
</dbReference>
<dbReference type="InterPro" id="IPR027417">
    <property type="entry name" value="P-loop_NTPase"/>
</dbReference>
<dbReference type="PANTHER" id="PTHR10704:SF44">
    <property type="entry name" value="LD35051P-RELATED"/>
    <property type="match status" value="1"/>
</dbReference>
<evidence type="ECO:0000313" key="2">
    <source>
        <dbReference type="Proteomes" id="UP000694843"/>
    </source>
</evidence>
<evidence type="ECO:0000259" key="1">
    <source>
        <dbReference type="Pfam" id="PF00685"/>
    </source>
</evidence>
<proteinExistence type="predicted"/>
<name>A0A979FR61_HYAAZ</name>
<evidence type="ECO:0000313" key="3">
    <source>
        <dbReference type="RefSeq" id="XP_047739609.1"/>
    </source>
</evidence>
<dbReference type="InterPro" id="IPR000863">
    <property type="entry name" value="Sulfotransferase_dom"/>
</dbReference>
<organism evidence="2 3">
    <name type="scientific">Hyalella azteca</name>
    <name type="common">Amphipod</name>
    <dbReference type="NCBI Taxonomy" id="294128"/>
    <lineage>
        <taxon>Eukaryota</taxon>
        <taxon>Metazoa</taxon>
        <taxon>Ecdysozoa</taxon>
        <taxon>Arthropoda</taxon>
        <taxon>Crustacea</taxon>
        <taxon>Multicrustacea</taxon>
        <taxon>Malacostraca</taxon>
        <taxon>Eumalacostraca</taxon>
        <taxon>Peracarida</taxon>
        <taxon>Amphipoda</taxon>
        <taxon>Senticaudata</taxon>
        <taxon>Talitrida</taxon>
        <taxon>Talitroidea</taxon>
        <taxon>Hyalellidae</taxon>
        <taxon>Hyalella</taxon>
    </lineage>
</organism>
<gene>
    <name evidence="3" type="primary">LOC125178874</name>
</gene>
<dbReference type="OrthoDB" id="6138663at2759"/>
<dbReference type="Gene3D" id="3.40.50.300">
    <property type="entry name" value="P-loop containing nucleotide triphosphate hydrolases"/>
    <property type="match status" value="1"/>
</dbReference>
<protein>
    <submittedName>
        <fullName evidence="3">Carbohydrate sulfotransferase 1-like</fullName>
    </submittedName>
</protein>
<keyword evidence="2" id="KW-1185">Reference proteome</keyword>
<dbReference type="Proteomes" id="UP000694843">
    <property type="component" value="Unplaced"/>
</dbReference>
<sequence length="202" mass="22830">TESTGKQLGLPTASPALPPGATNLLVLSSGPRSGSTFLGELLSLPPSTFYFYEPNQLLAKDLFVQEKISHLLSEFFNCNFSYFNFTSHHLVYRTLRHSSIRKCLVRKRCGVPDMVKMQELCRSAQRRVIKTILMPVRWIAGLTENPAENLKVVHLVRDPRGTFLSARKLGYETPDVKGCQPITEVRTSFHHNNIISKIFLEN</sequence>
<dbReference type="PANTHER" id="PTHR10704">
    <property type="entry name" value="CARBOHYDRATE SULFOTRANSFERASE"/>
    <property type="match status" value="1"/>
</dbReference>
<dbReference type="GO" id="GO:0006044">
    <property type="term" value="P:N-acetylglucosamine metabolic process"/>
    <property type="evidence" value="ECO:0007669"/>
    <property type="project" value="TreeGrafter"/>
</dbReference>
<dbReference type="GO" id="GO:0006790">
    <property type="term" value="P:sulfur compound metabolic process"/>
    <property type="evidence" value="ECO:0007669"/>
    <property type="project" value="TreeGrafter"/>
</dbReference>
<dbReference type="GeneID" id="125178874"/>
<dbReference type="Pfam" id="PF00685">
    <property type="entry name" value="Sulfotransfer_1"/>
    <property type="match status" value="1"/>
</dbReference>
<dbReference type="RefSeq" id="XP_047739609.1">
    <property type="nucleotide sequence ID" value="XM_047883653.1"/>
</dbReference>
<dbReference type="InterPro" id="IPR051135">
    <property type="entry name" value="Gal/GlcNAc/GalNAc_ST"/>
</dbReference>
<dbReference type="KEGG" id="hazt:125178874"/>